<reference evidence="6 7" key="1">
    <citation type="submission" date="2008-06" db="EMBL/GenBank/DDBJ databases">
        <title>Complete sequence of Chloroherpeton thalassium ATCC 35110.</title>
        <authorList>
            <consortium name="US DOE Joint Genome Institute"/>
            <person name="Lucas S."/>
            <person name="Copeland A."/>
            <person name="Lapidus A."/>
            <person name="Glavina del Rio T."/>
            <person name="Dalin E."/>
            <person name="Tice H."/>
            <person name="Bruce D."/>
            <person name="Goodwin L."/>
            <person name="Pitluck S."/>
            <person name="Schmutz J."/>
            <person name="Larimer F."/>
            <person name="Land M."/>
            <person name="Hauser L."/>
            <person name="Kyrpides N."/>
            <person name="Mikhailova N."/>
            <person name="Liu Z."/>
            <person name="Li T."/>
            <person name="Zhao F."/>
            <person name="Overmann J."/>
            <person name="Bryant D.A."/>
            <person name="Richardson P."/>
        </authorList>
    </citation>
    <scope>NUCLEOTIDE SEQUENCE [LARGE SCALE GENOMIC DNA]</scope>
    <source>
        <strain evidence="7">ATCC 35110 / GB-78</strain>
    </source>
</reference>
<dbReference type="SUPFAM" id="SSF53850">
    <property type="entry name" value="Periplasmic binding protein-like II"/>
    <property type="match status" value="1"/>
</dbReference>
<evidence type="ECO:0000256" key="4">
    <source>
        <dbReference type="SAM" id="SignalP"/>
    </source>
</evidence>
<dbReference type="PANTHER" id="PTHR30290:SF9">
    <property type="entry name" value="OLIGOPEPTIDE-BINDING PROTEIN APPA"/>
    <property type="match status" value="1"/>
</dbReference>
<dbReference type="GO" id="GO:0043190">
    <property type="term" value="C:ATP-binding cassette (ABC) transporter complex"/>
    <property type="evidence" value="ECO:0007669"/>
    <property type="project" value="InterPro"/>
</dbReference>
<feature type="chain" id="PRO_5002795711" evidence="4">
    <location>
        <begin position="23"/>
        <end position="588"/>
    </location>
</feature>
<organism evidence="6 7">
    <name type="scientific">Chloroherpeton thalassium (strain ATCC 35110 / GB-78)</name>
    <dbReference type="NCBI Taxonomy" id="517418"/>
    <lineage>
        <taxon>Bacteria</taxon>
        <taxon>Pseudomonadati</taxon>
        <taxon>Chlorobiota</taxon>
        <taxon>Chlorobiia</taxon>
        <taxon>Chlorobiales</taxon>
        <taxon>Chloroherpetonaceae</taxon>
        <taxon>Chloroherpeton</taxon>
    </lineage>
</organism>
<dbReference type="Proteomes" id="UP000001208">
    <property type="component" value="Chromosome"/>
</dbReference>
<dbReference type="eggNOG" id="COG0747">
    <property type="taxonomic scope" value="Bacteria"/>
</dbReference>
<dbReference type="PANTHER" id="PTHR30290">
    <property type="entry name" value="PERIPLASMIC BINDING COMPONENT OF ABC TRANSPORTER"/>
    <property type="match status" value="1"/>
</dbReference>
<dbReference type="GO" id="GO:0015833">
    <property type="term" value="P:peptide transport"/>
    <property type="evidence" value="ECO:0007669"/>
    <property type="project" value="TreeGrafter"/>
</dbReference>
<feature type="domain" description="Solute-binding protein family 5" evidence="5">
    <location>
        <begin position="104"/>
        <end position="479"/>
    </location>
</feature>
<dbReference type="PROSITE" id="PS51257">
    <property type="entry name" value="PROKAR_LIPOPROTEIN"/>
    <property type="match status" value="1"/>
</dbReference>
<sequence length="588" mass="66125">MQKIISHVFAKTVLLCFFLSNALSGCGGKKENGGISARDTTVVLATLSDIDNMNPVISSTVTASYVNGLMYPGLVKSHFDTSIGMLTFEPASASPNADRDKRSALATSWTLSEDHKTLTYKLRSDVTWDDGAPLTSHDFKFSYQLYGNPVIASVRQQYLSELVGAEKGEVDFDKAILTPDDTTLIFNFYKPVSENLALFHTGLTPVPKHRWEKVPAAEFRSSPYNSEPLGCGPYKLRKWSKQQEIVMASNANCVLPAPGNIKQIVFRVIPDYTVRLGQLQTGTVDVVESVKPEDFKNLQQANPNVEVKSVGLRVFDYVGWMNIDQHEYAKTKTVRPHPLFGSKKVRQAMTHAIDRISIIDGFLGKYGVLANTDISPTLKWAHNNKLIPHAYDPKKAAQLLEAEGWKIGADGIREKNGRKFSFTLYTNAGNNRRNYASTIIQQNLKEIGIECKLEAQESNVFFKKLQERQYDAFLAGWSVGLEIDQLDQWGSDLEKSRFNFTGFQNPRVDKLCNLAKEKLNTLDAAPYWKEYQQILHDEQPYTFLYWMKETHGFNSRIKNAEVNILSSLYNIDEWKLQGSSAAGKNVAE</sequence>
<dbReference type="OrthoDB" id="9772924at2"/>
<protein>
    <submittedName>
        <fullName evidence="6">Extracellular solute-binding protein family 5</fullName>
    </submittedName>
</protein>
<keyword evidence="2" id="KW-0813">Transport</keyword>
<evidence type="ECO:0000256" key="2">
    <source>
        <dbReference type="ARBA" id="ARBA00022448"/>
    </source>
</evidence>
<dbReference type="Gene3D" id="3.90.76.10">
    <property type="entry name" value="Dipeptide-binding Protein, Domain 1"/>
    <property type="match status" value="1"/>
</dbReference>
<dbReference type="GO" id="GO:0030288">
    <property type="term" value="C:outer membrane-bounded periplasmic space"/>
    <property type="evidence" value="ECO:0007669"/>
    <property type="project" value="UniProtKB-ARBA"/>
</dbReference>
<name>B3QSQ2_CHLT3</name>
<dbReference type="Pfam" id="PF00496">
    <property type="entry name" value="SBP_bac_5"/>
    <property type="match status" value="1"/>
</dbReference>
<gene>
    <name evidence="6" type="ordered locus">Ctha_1641</name>
</gene>
<evidence type="ECO:0000256" key="1">
    <source>
        <dbReference type="ARBA" id="ARBA00005695"/>
    </source>
</evidence>
<evidence type="ECO:0000259" key="5">
    <source>
        <dbReference type="Pfam" id="PF00496"/>
    </source>
</evidence>
<dbReference type="STRING" id="517418.Ctha_1641"/>
<dbReference type="AlphaFoldDB" id="B3QSQ2"/>
<feature type="signal peptide" evidence="4">
    <location>
        <begin position="1"/>
        <end position="22"/>
    </location>
</feature>
<keyword evidence="7" id="KW-1185">Reference proteome</keyword>
<dbReference type="PIRSF" id="PIRSF002741">
    <property type="entry name" value="MppA"/>
    <property type="match status" value="1"/>
</dbReference>
<dbReference type="InterPro" id="IPR030678">
    <property type="entry name" value="Peptide/Ni-bd"/>
</dbReference>
<dbReference type="CDD" id="cd08514">
    <property type="entry name" value="PBP2_AppA_like"/>
    <property type="match status" value="1"/>
</dbReference>
<accession>B3QSQ2</accession>
<comment type="similarity">
    <text evidence="1">Belongs to the bacterial solute-binding protein 5 family.</text>
</comment>
<dbReference type="EMBL" id="CP001100">
    <property type="protein sequence ID" value="ACF14099.1"/>
    <property type="molecule type" value="Genomic_DNA"/>
</dbReference>
<evidence type="ECO:0000313" key="6">
    <source>
        <dbReference type="EMBL" id="ACF14099.1"/>
    </source>
</evidence>
<dbReference type="InterPro" id="IPR000914">
    <property type="entry name" value="SBP_5_dom"/>
</dbReference>
<proteinExistence type="inferred from homology"/>
<dbReference type="Gene3D" id="3.40.190.10">
    <property type="entry name" value="Periplasmic binding protein-like II"/>
    <property type="match status" value="1"/>
</dbReference>
<dbReference type="RefSeq" id="WP_012500183.1">
    <property type="nucleotide sequence ID" value="NC_011026.1"/>
</dbReference>
<dbReference type="KEGG" id="cts:Ctha_1641"/>
<dbReference type="Gene3D" id="3.10.105.10">
    <property type="entry name" value="Dipeptide-binding Protein, Domain 3"/>
    <property type="match status" value="1"/>
</dbReference>
<keyword evidence="3 4" id="KW-0732">Signal</keyword>
<dbReference type="HOGENOM" id="CLU_026692_0_0_10"/>
<dbReference type="GO" id="GO:1904680">
    <property type="term" value="F:peptide transmembrane transporter activity"/>
    <property type="evidence" value="ECO:0007669"/>
    <property type="project" value="TreeGrafter"/>
</dbReference>
<dbReference type="InterPro" id="IPR039424">
    <property type="entry name" value="SBP_5"/>
</dbReference>
<evidence type="ECO:0000256" key="3">
    <source>
        <dbReference type="ARBA" id="ARBA00022729"/>
    </source>
</evidence>
<evidence type="ECO:0000313" key="7">
    <source>
        <dbReference type="Proteomes" id="UP000001208"/>
    </source>
</evidence>